<feature type="transmembrane region" description="Helical" evidence="8">
    <location>
        <begin position="404"/>
        <end position="425"/>
    </location>
</feature>
<dbReference type="PANTHER" id="PTHR30472">
    <property type="entry name" value="FERRIC ENTEROBACTIN TRANSPORT SYSTEM PERMEASE PROTEIN"/>
    <property type="match status" value="1"/>
</dbReference>
<evidence type="ECO:0000256" key="5">
    <source>
        <dbReference type="ARBA" id="ARBA00022692"/>
    </source>
</evidence>
<dbReference type="GO" id="GO:0033214">
    <property type="term" value="P:siderophore-iron import into cell"/>
    <property type="evidence" value="ECO:0007669"/>
    <property type="project" value="TreeGrafter"/>
</dbReference>
<feature type="transmembrane region" description="Helical" evidence="8">
    <location>
        <begin position="76"/>
        <end position="97"/>
    </location>
</feature>
<feature type="transmembrane region" description="Helical" evidence="8">
    <location>
        <begin position="203"/>
        <end position="222"/>
    </location>
</feature>
<reference evidence="10" key="1">
    <citation type="submission" date="2018-05" db="EMBL/GenBank/DDBJ databases">
        <authorList>
            <person name="Cea G.-C."/>
            <person name="William W."/>
        </authorList>
    </citation>
    <scope>NUCLEOTIDE SEQUENCE [LARGE SCALE GENOMIC DNA]</scope>
    <source>
        <strain evidence="10">DB21MT 5</strain>
    </source>
</reference>
<keyword evidence="5 8" id="KW-0812">Transmembrane</keyword>
<dbReference type="GO" id="GO:0005886">
    <property type="term" value="C:plasma membrane"/>
    <property type="evidence" value="ECO:0007669"/>
    <property type="project" value="UniProtKB-SubCell"/>
</dbReference>
<feature type="transmembrane region" description="Helical" evidence="8">
    <location>
        <begin position="531"/>
        <end position="553"/>
    </location>
</feature>
<feature type="transmembrane region" description="Helical" evidence="8">
    <location>
        <begin position="623"/>
        <end position="641"/>
    </location>
</feature>
<dbReference type="NCBIfam" id="NF007866">
    <property type="entry name" value="PRK10577.1-2"/>
    <property type="match status" value="1"/>
</dbReference>
<proteinExistence type="inferred from homology"/>
<keyword evidence="3" id="KW-0813">Transport</keyword>
<feature type="transmembrane region" description="Helical" evidence="8">
    <location>
        <begin position="580"/>
        <end position="603"/>
    </location>
</feature>
<dbReference type="PANTHER" id="PTHR30472:SF37">
    <property type="entry name" value="FE(3+) DICITRATE TRANSPORT SYSTEM PERMEASE PROTEIN FECD-RELATED"/>
    <property type="match status" value="1"/>
</dbReference>
<dbReference type="AlphaFoldDB" id="A0A330LQ52"/>
<dbReference type="Proteomes" id="UP000250163">
    <property type="component" value="Chromosome MORIYA"/>
</dbReference>
<sequence length="670" mass="71838">MNTFTLFSASKLNASKQQGMWWRFFLCTLIAAVLLSLLQWTAPYSQGLSLLWQTVFHYDASNYQHLITHLTYLPRLAIAILCGFALAVAGCVMQFVLRNPIASPTTLGVAAGAELGLVLGILFLPVNSSINGFIPAFLGGGLATLLVFILSAKRGFSPVHMVLAGMVISLFFGSLNTMLLLLNEQKLTSVFVWGAGTLNQNDWSSVITVLQLITLPIIAVLLLARPLSVLQLGDTVASSIGINIKQMKVISLTLAIFITAAVISEVGLIGFIGIVAPAIARMCGARKFTAQILVSGMIGSLMLLLADLIVQPFSGVGGALLPTGAMTALLGAPFLLWLLNRKLLQSELKSREISQIEYKHKNIQKVLFPLVILVIVFFVVALVVGKNQTGWMLSFNTSVMELRLPRVLVSLFAGIGLAIAGTVIQRVSTNPMASPEILGISSGAALALVLGALFGLTVERYEQMLLGTFGAFAVTAVIWLMGRKHNFAPAQMLLTGIALSAGLDAFLRIAMSSGQDNVTALLTWLSGSTYLVSMSDVYLLGAGVALFAGIALLNHRRLDLVGLGEITATSIGLDCRKVRLLLLLLVAALTTLSTIIIGPLSFIGLLAPHMARSLHQYRASHQLLTASLLGGCLMILADWIGRTFWFPWQFPAGLLASLLGGAYFLYLMRK</sequence>
<feature type="transmembrane region" description="Helical" evidence="8">
    <location>
        <begin position="109"/>
        <end position="126"/>
    </location>
</feature>
<evidence type="ECO:0000313" key="9">
    <source>
        <dbReference type="EMBL" id="SQD78572.1"/>
    </source>
</evidence>
<name>A0A330LQ52_9GAMM</name>
<comment type="subcellular location">
    <subcellularLocation>
        <location evidence="1">Cell membrane</location>
        <topology evidence="1">Multi-pass membrane protein</topology>
    </subcellularLocation>
</comment>
<feature type="transmembrane region" description="Helical" evidence="8">
    <location>
        <begin position="292"/>
        <end position="313"/>
    </location>
</feature>
<protein>
    <submittedName>
        <fullName evidence="9">Putative Iron(3+)-hydroxamate import system permease protein FhuB</fullName>
    </submittedName>
</protein>
<keyword evidence="4" id="KW-1003">Cell membrane</keyword>
<dbReference type="GO" id="GO:0022857">
    <property type="term" value="F:transmembrane transporter activity"/>
    <property type="evidence" value="ECO:0007669"/>
    <property type="project" value="InterPro"/>
</dbReference>
<comment type="similarity">
    <text evidence="2">Belongs to the binding-protein-dependent transport system permease family. FecCD subfamily.</text>
</comment>
<dbReference type="KEGG" id="mya:MORIYA_2094"/>
<dbReference type="EMBL" id="LS483250">
    <property type="protein sequence ID" value="SQD78572.1"/>
    <property type="molecule type" value="Genomic_DNA"/>
</dbReference>
<feature type="transmembrane region" description="Helical" evidence="8">
    <location>
        <begin position="250"/>
        <end position="280"/>
    </location>
</feature>
<dbReference type="CDD" id="cd06550">
    <property type="entry name" value="TM_ABC_iron-siderophores_like"/>
    <property type="match status" value="2"/>
</dbReference>
<evidence type="ECO:0000256" key="6">
    <source>
        <dbReference type="ARBA" id="ARBA00022989"/>
    </source>
</evidence>
<evidence type="ECO:0000313" key="10">
    <source>
        <dbReference type="Proteomes" id="UP000250163"/>
    </source>
</evidence>
<feature type="transmembrane region" description="Helical" evidence="8">
    <location>
        <begin position="366"/>
        <end position="384"/>
    </location>
</feature>
<evidence type="ECO:0000256" key="1">
    <source>
        <dbReference type="ARBA" id="ARBA00004651"/>
    </source>
</evidence>
<evidence type="ECO:0000256" key="3">
    <source>
        <dbReference type="ARBA" id="ARBA00022448"/>
    </source>
</evidence>
<feature type="transmembrane region" description="Helical" evidence="8">
    <location>
        <begin position="21"/>
        <end position="42"/>
    </location>
</feature>
<dbReference type="Pfam" id="PF01032">
    <property type="entry name" value="FecCD"/>
    <property type="match status" value="2"/>
</dbReference>
<feature type="transmembrane region" description="Helical" evidence="8">
    <location>
        <begin position="162"/>
        <end position="183"/>
    </location>
</feature>
<evidence type="ECO:0000256" key="2">
    <source>
        <dbReference type="ARBA" id="ARBA00007935"/>
    </source>
</evidence>
<feature type="transmembrane region" description="Helical" evidence="8">
    <location>
        <begin position="132"/>
        <end position="150"/>
    </location>
</feature>
<keyword evidence="7 8" id="KW-0472">Membrane</keyword>
<feature type="transmembrane region" description="Helical" evidence="8">
    <location>
        <begin position="319"/>
        <end position="339"/>
    </location>
</feature>
<feature type="transmembrane region" description="Helical" evidence="8">
    <location>
        <begin position="437"/>
        <end position="458"/>
    </location>
</feature>
<feature type="transmembrane region" description="Helical" evidence="8">
    <location>
        <begin position="648"/>
        <end position="668"/>
    </location>
</feature>
<keyword evidence="10" id="KW-1185">Reference proteome</keyword>
<keyword evidence="6 8" id="KW-1133">Transmembrane helix</keyword>
<accession>A0A330LQ52</accession>
<dbReference type="RefSeq" id="WP_197713373.1">
    <property type="nucleotide sequence ID" value="NZ_LS483250.1"/>
</dbReference>
<dbReference type="SUPFAM" id="SSF81345">
    <property type="entry name" value="ABC transporter involved in vitamin B12 uptake, BtuC"/>
    <property type="match status" value="2"/>
</dbReference>
<dbReference type="Gene3D" id="1.10.3470.10">
    <property type="entry name" value="ABC transporter involved in vitamin B12 uptake, BtuC"/>
    <property type="match status" value="2"/>
</dbReference>
<organism evidence="9 10">
    <name type="scientific">Moritella yayanosii</name>
    <dbReference type="NCBI Taxonomy" id="69539"/>
    <lineage>
        <taxon>Bacteria</taxon>
        <taxon>Pseudomonadati</taxon>
        <taxon>Pseudomonadota</taxon>
        <taxon>Gammaproteobacteria</taxon>
        <taxon>Alteromonadales</taxon>
        <taxon>Moritellaceae</taxon>
        <taxon>Moritella</taxon>
    </lineage>
</organism>
<feature type="transmembrane region" description="Helical" evidence="8">
    <location>
        <begin position="464"/>
        <end position="481"/>
    </location>
</feature>
<evidence type="ECO:0000256" key="4">
    <source>
        <dbReference type="ARBA" id="ARBA00022475"/>
    </source>
</evidence>
<evidence type="ECO:0000256" key="7">
    <source>
        <dbReference type="ARBA" id="ARBA00023136"/>
    </source>
</evidence>
<dbReference type="InterPro" id="IPR000522">
    <property type="entry name" value="ABC_transptr_permease_BtuC"/>
</dbReference>
<evidence type="ECO:0000256" key="8">
    <source>
        <dbReference type="SAM" id="Phobius"/>
    </source>
</evidence>
<gene>
    <name evidence="9" type="ORF">MORIYA_2094</name>
</gene>
<feature type="transmembrane region" description="Helical" evidence="8">
    <location>
        <begin position="493"/>
        <end position="511"/>
    </location>
</feature>
<dbReference type="InterPro" id="IPR037294">
    <property type="entry name" value="ABC_BtuC-like"/>
</dbReference>